<dbReference type="Proteomes" id="UP000729402">
    <property type="component" value="Unassembled WGS sequence"/>
</dbReference>
<dbReference type="PANTHER" id="PTHR10520">
    <property type="entry name" value="TRIFUNCTIONAL PURINE BIOSYNTHETIC PROTEIN ADENOSINE-3-RELATED"/>
    <property type="match status" value="1"/>
</dbReference>
<dbReference type="InterPro" id="IPR004733">
    <property type="entry name" value="PurM_cligase"/>
</dbReference>
<evidence type="ECO:0000313" key="2">
    <source>
        <dbReference type="Proteomes" id="UP000729402"/>
    </source>
</evidence>
<sequence>MRKRYEDWEALTGIHDTIEIDPVAMSVNDILTSGAKALFGNSNAGCGLFICLLLIKVLEKSGLSLNEQLPRNDGMTTTVGEALMAPTVIYVKQG</sequence>
<dbReference type="GO" id="GO:0004637">
    <property type="term" value="F:phosphoribosylamine-glycine ligase activity"/>
    <property type="evidence" value="ECO:0007669"/>
    <property type="project" value="TreeGrafter"/>
</dbReference>
<dbReference type="OrthoDB" id="2018833at2759"/>
<protein>
    <submittedName>
        <fullName evidence="1">Uncharacterized protein</fullName>
    </submittedName>
</protein>
<keyword evidence="2" id="KW-1185">Reference proteome</keyword>
<reference evidence="1" key="2">
    <citation type="submission" date="2021-02" db="EMBL/GenBank/DDBJ databases">
        <authorList>
            <person name="Kimball J.A."/>
            <person name="Haas M.W."/>
            <person name="Macchietto M."/>
            <person name="Kono T."/>
            <person name="Duquette J."/>
            <person name="Shao M."/>
        </authorList>
    </citation>
    <scope>NUCLEOTIDE SEQUENCE</scope>
    <source>
        <tissue evidence="1">Fresh leaf tissue</tissue>
    </source>
</reference>
<gene>
    <name evidence="1" type="ORF">GUJ93_ZPchr0013g35971</name>
</gene>
<proteinExistence type="predicted"/>
<reference evidence="1" key="1">
    <citation type="journal article" date="2021" name="bioRxiv">
        <title>Whole Genome Assembly and Annotation of Northern Wild Rice, Zizania palustris L., Supports a Whole Genome Duplication in the Zizania Genus.</title>
        <authorList>
            <person name="Haas M."/>
            <person name="Kono T."/>
            <person name="Macchietto M."/>
            <person name="Millas R."/>
            <person name="McGilp L."/>
            <person name="Shao M."/>
            <person name="Duquette J."/>
            <person name="Hirsch C.N."/>
            <person name="Kimball J."/>
        </authorList>
    </citation>
    <scope>NUCLEOTIDE SEQUENCE</scope>
    <source>
        <tissue evidence="1">Fresh leaf tissue</tissue>
    </source>
</reference>
<organism evidence="1 2">
    <name type="scientific">Zizania palustris</name>
    <name type="common">Northern wild rice</name>
    <dbReference type="NCBI Taxonomy" id="103762"/>
    <lineage>
        <taxon>Eukaryota</taxon>
        <taxon>Viridiplantae</taxon>
        <taxon>Streptophyta</taxon>
        <taxon>Embryophyta</taxon>
        <taxon>Tracheophyta</taxon>
        <taxon>Spermatophyta</taxon>
        <taxon>Magnoliopsida</taxon>
        <taxon>Liliopsida</taxon>
        <taxon>Poales</taxon>
        <taxon>Poaceae</taxon>
        <taxon>BOP clade</taxon>
        <taxon>Oryzoideae</taxon>
        <taxon>Oryzeae</taxon>
        <taxon>Zizaniinae</taxon>
        <taxon>Zizania</taxon>
    </lineage>
</organism>
<dbReference type="GO" id="GO:0005829">
    <property type="term" value="C:cytosol"/>
    <property type="evidence" value="ECO:0007669"/>
    <property type="project" value="TreeGrafter"/>
</dbReference>
<name>A0A8J5X064_ZIZPA</name>
<dbReference type="EMBL" id="JAAALK010000079">
    <property type="protein sequence ID" value="KAG8098850.1"/>
    <property type="molecule type" value="Genomic_DNA"/>
</dbReference>
<dbReference type="GO" id="GO:0046084">
    <property type="term" value="P:adenine biosynthetic process"/>
    <property type="evidence" value="ECO:0007669"/>
    <property type="project" value="TreeGrafter"/>
</dbReference>
<dbReference type="GO" id="GO:0004641">
    <property type="term" value="F:phosphoribosylformylglycinamidine cyclo-ligase activity"/>
    <property type="evidence" value="ECO:0007669"/>
    <property type="project" value="InterPro"/>
</dbReference>
<accession>A0A8J5X064</accession>
<evidence type="ECO:0000313" key="1">
    <source>
        <dbReference type="EMBL" id="KAG8098850.1"/>
    </source>
</evidence>
<dbReference type="PANTHER" id="PTHR10520:SF12">
    <property type="entry name" value="TRIFUNCTIONAL PURINE BIOSYNTHETIC PROTEIN ADENOSINE-3"/>
    <property type="match status" value="1"/>
</dbReference>
<dbReference type="AlphaFoldDB" id="A0A8J5X064"/>
<dbReference type="GO" id="GO:0006189">
    <property type="term" value="P:'de novo' IMP biosynthetic process"/>
    <property type="evidence" value="ECO:0007669"/>
    <property type="project" value="InterPro"/>
</dbReference>
<comment type="caution">
    <text evidence="1">The sequence shown here is derived from an EMBL/GenBank/DDBJ whole genome shotgun (WGS) entry which is preliminary data.</text>
</comment>